<comment type="caution">
    <text evidence="1">The sequence shown here is derived from an EMBL/GenBank/DDBJ whole genome shotgun (WGS) entry which is preliminary data.</text>
</comment>
<gene>
    <name evidence="1" type="ORF">BL124_00010300</name>
</gene>
<dbReference type="RefSeq" id="WP_047736795.1">
    <property type="nucleotide sequence ID" value="NZ_CABGVM010000051.1"/>
</dbReference>
<accession>A0A422ZWI8</accession>
<evidence type="ECO:0000313" key="1">
    <source>
        <dbReference type="EMBL" id="ROG98741.1"/>
    </source>
</evidence>
<dbReference type="EMBL" id="MPYG04000076">
    <property type="protein sequence ID" value="ROG98741.1"/>
    <property type="molecule type" value="Genomic_DNA"/>
</dbReference>
<dbReference type="Proteomes" id="UP000283322">
    <property type="component" value="Unassembled WGS sequence"/>
</dbReference>
<dbReference type="AlphaFoldDB" id="A0A422ZWI8"/>
<proteinExistence type="predicted"/>
<dbReference type="InterPro" id="IPR011010">
    <property type="entry name" value="DNA_brk_join_enz"/>
</dbReference>
<reference evidence="1 2" key="1">
    <citation type="submission" date="2018-10" db="EMBL/GenBank/DDBJ databases">
        <authorList>
            <person name="Vanduin D."/>
            <person name="Fouts D."/>
            <person name="Wright M."/>
            <person name="Sutton G."/>
            <person name="Nguyen K."/>
            <person name="Kreiswirth B."/>
            <person name="Chen L."/>
            <person name="Rojas L."/>
            <person name="Hujer A."/>
            <person name="Hujer K."/>
            <person name="Bonomo R."/>
            <person name="Adams M."/>
        </authorList>
    </citation>
    <scope>NUCLEOTIDE SEQUENCE [LARGE SCALE GENOMIC DNA]</scope>
    <source>
        <strain evidence="1 2">CRK0165</strain>
    </source>
</reference>
<evidence type="ECO:0000313" key="2">
    <source>
        <dbReference type="Proteomes" id="UP000283322"/>
    </source>
</evidence>
<sequence length="677" mass="76517">MAEIFQFKPKATLTAAENLEAFISKCRDQLTVFGSDIDWEEPVWPNITVFAKLGVITRKPVQGEVQDPEFIDFAKAYFRYQQVHRPTGTKNESKALRAVEAALLQVNGNANIDGLSISVLDEAAELARQHYSNGAAYHCGREIERLAKFVVENQLVPNSIQDWVNPIQRAEDKNKTGKEAKKNREEKLPSDTALNALAEIFANDPIHERDIFTTSVFAMLMSAPSRISEVLALPVDCEVFETDREGIERYGWRFFAGKGYEGDIKWIPTVMVGIAKTAVTRVRLLSENARQLAKWIEKHPDKFYRHANCPDVADDVPLTMVQTCMALGFAHDSQKTCRSCLGSRGLAKEDGVHTLNSLWQHTMERLPEGFPWFDKDKGIKYSNALFALNVNQFHGNRGCLPVELHKPINNFFNSDLTPREALDGKHASIFDRHGYRTENGERVKLTSHQARHLLNTIAQRGGLSNLEIAKWSGRADVKQNRTYNHMTEYELIGMAERLDLTKALFGPAGEVAKHLPVTMQEFNTLEHAAVHVTEYGYCVHDYTMSPCEKFRDCVNCIEQVCIKGDDTEKLDRIKKRLEKSERLFLLAEASVESGEMGADRWYQYHKKTVTRLRDLVAILENPDIENGAQIKLRGNDFSQLRRVAEKKSIEAIEKKGKGSEEAVMLDNLKTLFGGGLG</sequence>
<organism evidence="1 2">
    <name type="scientific">Klebsiella pneumoniae</name>
    <dbReference type="NCBI Taxonomy" id="573"/>
    <lineage>
        <taxon>Bacteria</taxon>
        <taxon>Pseudomonadati</taxon>
        <taxon>Pseudomonadota</taxon>
        <taxon>Gammaproteobacteria</taxon>
        <taxon>Enterobacterales</taxon>
        <taxon>Enterobacteriaceae</taxon>
        <taxon>Klebsiella/Raoultella group</taxon>
        <taxon>Klebsiella</taxon>
        <taxon>Klebsiella pneumoniae complex</taxon>
    </lineage>
</organism>
<name>A0A422ZWI8_KLEPN</name>
<protein>
    <submittedName>
        <fullName evidence="1">Integrase</fullName>
    </submittedName>
</protein>
<dbReference type="SUPFAM" id="SSF56349">
    <property type="entry name" value="DNA breaking-rejoining enzymes"/>
    <property type="match status" value="1"/>
</dbReference>
<dbReference type="GO" id="GO:0003677">
    <property type="term" value="F:DNA binding"/>
    <property type="evidence" value="ECO:0007669"/>
    <property type="project" value="InterPro"/>
</dbReference>